<dbReference type="EMBL" id="RYZI01000208">
    <property type="protein sequence ID" value="RWA08291.1"/>
    <property type="molecule type" value="Genomic_DNA"/>
</dbReference>
<protein>
    <submittedName>
        <fullName evidence="2">Uncharacterized protein</fullName>
    </submittedName>
</protein>
<evidence type="ECO:0000313" key="2">
    <source>
        <dbReference type="EMBL" id="RWA08291.1"/>
    </source>
</evidence>
<reference evidence="2 3" key="1">
    <citation type="submission" date="2018-12" db="EMBL/GenBank/DDBJ databases">
        <title>Draft genome sequence of Xylaria grammica IHI A82.</title>
        <authorList>
            <person name="Buettner E."/>
            <person name="Kellner H."/>
        </authorList>
    </citation>
    <scope>NUCLEOTIDE SEQUENCE [LARGE SCALE GENOMIC DNA]</scope>
    <source>
        <strain evidence="2 3">IHI A82</strain>
    </source>
</reference>
<proteinExistence type="predicted"/>
<dbReference type="Proteomes" id="UP000286045">
    <property type="component" value="Unassembled WGS sequence"/>
</dbReference>
<feature type="compositionally biased region" description="Polar residues" evidence="1">
    <location>
        <begin position="1"/>
        <end position="10"/>
    </location>
</feature>
<dbReference type="STRING" id="363999.A0A439D232"/>
<accession>A0A439D232</accession>
<organism evidence="2 3">
    <name type="scientific">Xylaria grammica</name>
    <dbReference type="NCBI Taxonomy" id="363999"/>
    <lineage>
        <taxon>Eukaryota</taxon>
        <taxon>Fungi</taxon>
        <taxon>Dikarya</taxon>
        <taxon>Ascomycota</taxon>
        <taxon>Pezizomycotina</taxon>
        <taxon>Sordariomycetes</taxon>
        <taxon>Xylariomycetidae</taxon>
        <taxon>Xylariales</taxon>
        <taxon>Xylariaceae</taxon>
        <taxon>Xylaria</taxon>
    </lineage>
</organism>
<name>A0A439D232_9PEZI</name>
<sequence>MTAQLPSTLEPSHGPSYIENRSGRRRAEDSLSYSSSKRRRVSKISSVPLWCQPPHPLSANGLIRKHCRSRLYVHPLQWTAQHLELLGYWFVRKSNRKLRDHRHQNSLQLPSEETIRATTNYLRKPSIRDFKTTIMIEFLTACNVIQLDRSRLPFNFKRQTIATVPTSGIFSHRSNTASFAYLDLEYMGSERDKSIGLSMSKKLDGPVWRIRRKQQRQLQPSNEAEDPYVTAVLIALAQGLQHQHQKQKQGVNGHNKCLEPVPAKLDPTILPQAATDLETPSDLRLALAYATPAKNKGLLLVPFKVTPKNDGC</sequence>
<feature type="region of interest" description="Disordered" evidence="1">
    <location>
        <begin position="1"/>
        <end position="35"/>
    </location>
</feature>
<comment type="caution">
    <text evidence="2">The sequence shown here is derived from an EMBL/GenBank/DDBJ whole genome shotgun (WGS) entry which is preliminary data.</text>
</comment>
<evidence type="ECO:0000313" key="3">
    <source>
        <dbReference type="Proteomes" id="UP000286045"/>
    </source>
</evidence>
<gene>
    <name evidence="2" type="ORF">EKO27_g6807</name>
</gene>
<evidence type="ECO:0000256" key="1">
    <source>
        <dbReference type="SAM" id="MobiDB-lite"/>
    </source>
</evidence>
<dbReference type="AlphaFoldDB" id="A0A439D232"/>
<keyword evidence="3" id="KW-1185">Reference proteome</keyword>